<dbReference type="Proteomes" id="UP000294530">
    <property type="component" value="Unassembled WGS sequence"/>
</dbReference>
<keyword evidence="6" id="KW-0963">Cytoplasm</keyword>
<evidence type="ECO:0000256" key="6">
    <source>
        <dbReference type="ARBA" id="ARBA00022490"/>
    </source>
</evidence>
<keyword evidence="7" id="KW-0694">RNA-binding</keyword>
<dbReference type="OrthoDB" id="20573at2759"/>
<feature type="domain" description="Phosphorylated adapter RNA export protein RNA-binding" evidence="11">
    <location>
        <begin position="68"/>
        <end position="111"/>
    </location>
</feature>
<sequence length="224" mass="25235">MNVAAASSTTMAMQTDAVASAISPRKKKHFGHKNKKIIRDGMPIARENKSKRRRNNLKQPLTKEMPRTLSQLLKEPKVALLHRVVKTIGPKLAWQLLRETLRLEKDGGQSVNAVGSGKPELFFVVDEVSQEYKPRRRTSGGVFFTLLKEKVSKEIYRSIYEVEDRKKKDAKVRARNRVRQRMDSTLDKLGFDDLNIASTITKAATSAPMAVEDGEVAAEEMLVC</sequence>
<dbReference type="Gene3D" id="1.10.10.1440">
    <property type="entry name" value="PHAX RNA-binding domain"/>
    <property type="match status" value="1"/>
</dbReference>
<dbReference type="PANTHER" id="PTHR13135">
    <property type="entry name" value="CYTOSOLIC RESINIFERATOXIN BINDING PROTEIN RBP-26"/>
    <property type="match status" value="1"/>
</dbReference>
<dbReference type="RefSeq" id="XP_067823468.1">
    <property type="nucleotide sequence ID" value="XM_067960724.1"/>
</dbReference>
<keyword evidence="5" id="KW-0813">Transport</keyword>
<comment type="subcellular location">
    <subcellularLocation>
        <location evidence="2">Cytoplasm</location>
    </subcellularLocation>
    <subcellularLocation>
        <location evidence="1">Nucleus</location>
    </subcellularLocation>
</comment>
<evidence type="ECO:0000256" key="9">
    <source>
        <dbReference type="ARBA" id="ARBA00023242"/>
    </source>
</evidence>
<evidence type="ECO:0000256" key="10">
    <source>
        <dbReference type="ARBA" id="ARBA00030834"/>
    </source>
</evidence>
<name>A0A976ILI2_BRELC</name>
<dbReference type="EMBL" id="SHOA02000018">
    <property type="protein sequence ID" value="TDH73970.1"/>
    <property type="molecule type" value="Genomic_DNA"/>
</dbReference>
<evidence type="ECO:0000256" key="2">
    <source>
        <dbReference type="ARBA" id="ARBA00004496"/>
    </source>
</evidence>
<dbReference type="GeneID" id="94346395"/>
<accession>A0A976ILI2</accession>
<comment type="similarity">
    <text evidence="3">Belongs to the PHAX family.</text>
</comment>
<comment type="caution">
    <text evidence="12">The sequence shown here is derived from an EMBL/GenBank/DDBJ whole genome shotgun (WGS) entry which is preliminary data.</text>
</comment>
<proteinExistence type="inferred from homology"/>
<evidence type="ECO:0000313" key="12">
    <source>
        <dbReference type="EMBL" id="TDH73970.1"/>
    </source>
</evidence>
<dbReference type="GO" id="GO:0003723">
    <property type="term" value="F:RNA binding"/>
    <property type="evidence" value="ECO:0007669"/>
    <property type="project" value="UniProtKB-KW"/>
</dbReference>
<dbReference type="Pfam" id="PF10258">
    <property type="entry name" value="PHAX_RNA-bd"/>
    <property type="match status" value="2"/>
</dbReference>
<dbReference type="InterPro" id="IPR039047">
    <property type="entry name" value="PHAX"/>
</dbReference>
<evidence type="ECO:0000256" key="8">
    <source>
        <dbReference type="ARBA" id="ARBA00022927"/>
    </source>
</evidence>
<keyword evidence="13" id="KW-1185">Reference proteome</keyword>
<keyword evidence="8" id="KW-0653">Protein transport</keyword>
<reference evidence="12 13" key="1">
    <citation type="journal article" date="2021" name="Genome Biol.">
        <title>AFLAP: assembly-free linkage analysis pipeline using k-mers from genome sequencing data.</title>
        <authorList>
            <person name="Fletcher K."/>
            <person name="Zhang L."/>
            <person name="Gil J."/>
            <person name="Han R."/>
            <person name="Cavanaugh K."/>
            <person name="Michelmore R."/>
        </authorList>
    </citation>
    <scope>NUCLEOTIDE SEQUENCE [LARGE SCALE GENOMIC DNA]</scope>
    <source>
        <strain evidence="12 13">SF5</strain>
    </source>
</reference>
<organism evidence="12 13">
    <name type="scientific">Bremia lactucae</name>
    <name type="common">Lettuce downy mildew</name>
    <dbReference type="NCBI Taxonomy" id="4779"/>
    <lineage>
        <taxon>Eukaryota</taxon>
        <taxon>Sar</taxon>
        <taxon>Stramenopiles</taxon>
        <taxon>Oomycota</taxon>
        <taxon>Peronosporomycetes</taxon>
        <taxon>Peronosporales</taxon>
        <taxon>Peronosporaceae</taxon>
        <taxon>Bremia</taxon>
    </lineage>
</organism>
<dbReference type="GO" id="GO:0015031">
    <property type="term" value="P:protein transport"/>
    <property type="evidence" value="ECO:0007669"/>
    <property type="project" value="UniProtKB-KW"/>
</dbReference>
<evidence type="ECO:0000256" key="5">
    <source>
        <dbReference type="ARBA" id="ARBA00022448"/>
    </source>
</evidence>
<evidence type="ECO:0000256" key="7">
    <source>
        <dbReference type="ARBA" id="ARBA00022884"/>
    </source>
</evidence>
<dbReference type="AlphaFoldDB" id="A0A976ILI2"/>
<evidence type="ECO:0000313" key="13">
    <source>
        <dbReference type="Proteomes" id="UP000294530"/>
    </source>
</evidence>
<evidence type="ECO:0000256" key="3">
    <source>
        <dbReference type="ARBA" id="ARBA00006094"/>
    </source>
</evidence>
<evidence type="ECO:0000256" key="4">
    <source>
        <dbReference type="ARBA" id="ARBA00016856"/>
    </source>
</evidence>
<gene>
    <name evidence="12" type="ORF">CCR75_002627</name>
</gene>
<dbReference type="GO" id="GO:0005737">
    <property type="term" value="C:cytoplasm"/>
    <property type="evidence" value="ECO:0007669"/>
    <property type="project" value="UniProtKB-SubCell"/>
</dbReference>
<dbReference type="PANTHER" id="PTHR13135:SF0">
    <property type="entry name" value="PHOSPHORYLATED ADAPTER RNA EXPORT PROTEIN"/>
    <property type="match status" value="1"/>
</dbReference>
<protein>
    <recommendedName>
        <fullName evidence="4">Phosphorylated adapter RNA export protein</fullName>
    </recommendedName>
    <alternativeName>
        <fullName evidence="10">RNA U small nuclear RNA export adapter protein</fullName>
    </alternativeName>
</protein>
<evidence type="ECO:0000256" key="1">
    <source>
        <dbReference type="ARBA" id="ARBA00004123"/>
    </source>
</evidence>
<dbReference type="InterPro" id="IPR038092">
    <property type="entry name" value="PHAX_RNA-binding_sf"/>
</dbReference>
<dbReference type="GO" id="GO:0005634">
    <property type="term" value="C:nucleus"/>
    <property type="evidence" value="ECO:0007669"/>
    <property type="project" value="UniProtKB-SubCell"/>
</dbReference>
<feature type="domain" description="Phosphorylated adapter RNA export protein RNA-binding" evidence="11">
    <location>
        <begin position="134"/>
        <end position="163"/>
    </location>
</feature>
<dbReference type="GO" id="GO:0006408">
    <property type="term" value="P:snRNA export from nucleus"/>
    <property type="evidence" value="ECO:0007669"/>
    <property type="project" value="InterPro"/>
</dbReference>
<evidence type="ECO:0000259" key="11">
    <source>
        <dbReference type="Pfam" id="PF10258"/>
    </source>
</evidence>
<dbReference type="InterPro" id="IPR019385">
    <property type="entry name" value="PHAX_RNA-binding_domain"/>
</dbReference>
<dbReference type="KEGG" id="blac:94346395"/>
<keyword evidence="9" id="KW-0539">Nucleus</keyword>